<sequence length="87" mass="10030">MTDSVQESIKAFNSHLENSSKSIREAWRTLLNSDNRDDVLKMRKADYALHSVPRKIKSIEEQLKTKKSTKGRARLTELKERLEAASD</sequence>
<evidence type="ECO:0000313" key="2">
    <source>
        <dbReference type="EMBL" id="KAG0655266.1"/>
    </source>
</evidence>
<protein>
    <submittedName>
        <fullName evidence="2">Uncharacterized protein</fullName>
    </submittedName>
</protein>
<comment type="caution">
    <text evidence="2">The sequence shown here is derived from an EMBL/GenBank/DDBJ whole genome shotgun (WGS) entry which is preliminary data.</text>
</comment>
<dbReference type="AlphaFoldDB" id="A0A9P6VUE2"/>
<feature type="region of interest" description="Disordered" evidence="1">
    <location>
        <begin position="62"/>
        <end position="87"/>
    </location>
</feature>
<gene>
    <name evidence="2" type="ORF">C6P46_001080</name>
</gene>
<dbReference type="Proteomes" id="UP000777482">
    <property type="component" value="Unassembled WGS sequence"/>
</dbReference>
<evidence type="ECO:0000313" key="3">
    <source>
        <dbReference type="Proteomes" id="UP000777482"/>
    </source>
</evidence>
<proteinExistence type="predicted"/>
<organism evidence="2 3">
    <name type="scientific">Rhodotorula mucilaginosa</name>
    <name type="common">Yeast</name>
    <name type="synonym">Rhodotorula rubra</name>
    <dbReference type="NCBI Taxonomy" id="5537"/>
    <lineage>
        <taxon>Eukaryota</taxon>
        <taxon>Fungi</taxon>
        <taxon>Dikarya</taxon>
        <taxon>Basidiomycota</taxon>
        <taxon>Pucciniomycotina</taxon>
        <taxon>Microbotryomycetes</taxon>
        <taxon>Sporidiobolales</taxon>
        <taxon>Sporidiobolaceae</taxon>
        <taxon>Rhodotorula</taxon>
    </lineage>
</organism>
<dbReference type="EMBL" id="PUHQ01000125">
    <property type="protein sequence ID" value="KAG0655266.1"/>
    <property type="molecule type" value="Genomic_DNA"/>
</dbReference>
<evidence type="ECO:0000256" key="1">
    <source>
        <dbReference type="SAM" id="MobiDB-lite"/>
    </source>
</evidence>
<keyword evidence="3" id="KW-1185">Reference proteome</keyword>
<feature type="compositionally biased region" description="Basic and acidic residues" evidence="1">
    <location>
        <begin position="74"/>
        <end position="87"/>
    </location>
</feature>
<name>A0A9P6VUE2_RHOMI</name>
<accession>A0A9P6VUE2</accession>
<reference evidence="2 3" key="1">
    <citation type="submission" date="2020-11" db="EMBL/GenBank/DDBJ databases">
        <title>Kefir isolates.</title>
        <authorList>
            <person name="Marcisauskas S."/>
            <person name="Kim Y."/>
            <person name="Blasche S."/>
        </authorList>
    </citation>
    <scope>NUCLEOTIDE SEQUENCE [LARGE SCALE GENOMIC DNA]</scope>
    <source>
        <strain evidence="2 3">KR</strain>
    </source>
</reference>